<protein>
    <recommendedName>
        <fullName evidence="3">BclA C-terminal domain-containing protein</fullName>
    </recommendedName>
</protein>
<dbReference type="Gene3D" id="2.60.120.40">
    <property type="match status" value="1"/>
</dbReference>
<dbReference type="AlphaFoldDB" id="A0A4R4EQF2"/>
<evidence type="ECO:0008006" key="3">
    <source>
        <dbReference type="Google" id="ProtNLM"/>
    </source>
</evidence>
<dbReference type="RefSeq" id="WP_132415505.1">
    <property type="nucleotide sequence ID" value="NZ_SKFG01000001.1"/>
</dbReference>
<keyword evidence="2" id="KW-1185">Reference proteome</keyword>
<reference evidence="1 2" key="1">
    <citation type="submission" date="2019-03" db="EMBL/GenBank/DDBJ databases">
        <authorList>
            <person name="Kim M.K.M."/>
        </authorList>
    </citation>
    <scope>NUCLEOTIDE SEQUENCE [LARGE SCALE GENOMIC DNA]</scope>
    <source>
        <strain evidence="1 2">18JY21-1</strain>
    </source>
</reference>
<proteinExistence type="predicted"/>
<name>A0A4R4EQF2_9BACL</name>
<dbReference type="EMBL" id="SKFG01000001">
    <property type="protein sequence ID" value="TCZ80821.1"/>
    <property type="molecule type" value="Genomic_DNA"/>
</dbReference>
<gene>
    <name evidence="1" type="ORF">E0485_00565</name>
</gene>
<evidence type="ECO:0000313" key="1">
    <source>
        <dbReference type="EMBL" id="TCZ80821.1"/>
    </source>
</evidence>
<comment type="caution">
    <text evidence="1">The sequence shown here is derived from an EMBL/GenBank/DDBJ whole genome shotgun (WGS) entry which is preliminary data.</text>
</comment>
<evidence type="ECO:0000313" key="2">
    <source>
        <dbReference type="Proteomes" id="UP000295418"/>
    </source>
</evidence>
<dbReference type="InterPro" id="IPR008983">
    <property type="entry name" value="Tumour_necrosis_fac-like_dom"/>
</dbReference>
<dbReference type="Proteomes" id="UP000295418">
    <property type="component" value="Unassembled WGS sequence"/>
</dbReference>
<organism evidence="1 2">
    <name type="scientific">Paenibacillus albiflavus</name>
    <dbReference type="NCBI Taxonomy" id="2545760"/>
    <lineage>
        <taxon>Bacteria</taxon>
        <taxon>Bacillati</taxon>
        <taxon>Bacillota</taxon>
        <taxon>Bacilli</taxon>
        <taxon>Bacillales</taxon>
        <taxon>Paenibacillaceae</taxon>
        <taxon>Paenibacillus</taxon>
    </lineage>
</organism>
<accession>A0A4R4EQF2</accession>
<sequence length="140" mass="15003">MADFIFVNFVLVPGEVITNGSPIRIGDGIVTQQGSAIVRNNDTELNLTQAGFYLVNYSVSNFTPGNTRIETIINLRNTNLNETLAIGPSSTVSGDTVATAASTEILQAFSGINNIFKVLNHSNNNLTEGARINLTIFKIA</sequence>